<gene>
    <name evidence="1" type="ORF">NS319_14370</name>
</gene>
<evidence type="ECO:0000313" key="1">
    <source>
        <dbReference type="EMBL" id="KTT68335.1"/>
    </source>
</evidence>
<dbReference type="AlphaFoldDB" id="A0A147HU04"/>
<organism evidence="1 2">
    <name type="scientific">Sphingomonas sanguinis</name>
    <dbReference type="NCBI Taxonomy" id="33051"/>
    <lineage>
        <taxon>Bacteria</taxon>
        <taxon>Pseudomonadati</taxon>
        <taxon>Pseudomonadota</taxon>
        <taxon>Alphaproteobacteria</taxon>
        <taxon>Sphingomonadales</taxon>
        <taxon>Sphingomonadaceae</taxon>
        <taxon>Sphingomonas</taxon>
    </lineage>
</organism>
<proteinExistence type="predicted"/>
<dbReference type="EMBL" id="LDTD01000111">
    <property type="protein sequence ID" value="KTT68335.1"/>
    <property type="molecule type" value="Genomic_DNA"/>
</dbReference>
<sequence>MDEDEGRLTKEEKAERSAMVTKDYQGIYPLYEVFYIDSIIYAAERCDDAFSRFDEAVATDGSHAAIFAMVQEALTHSAALSRFFWPPTKNKLCLARGENLRSAFAVDESSPLGQRKLRNALEHYDEYLDDFLLQDRVGNFFPSPIVDHHELADDALGNIFKLVDPDKGICVILGEKYEFDLIRDEVRRILELATTMDNGGSRLRPYRRTSGQC</sequence>
<accession>A0A147HU04</accession>
<dbReference type="PATRIC" id="fig|33051.3.peg.278"/>
<name>A0A147HU04_9SPHN</name>
<dbReference type="RefSeq" id="WP_058734210.1">
    <property type="nucleotide sequence ID" value="NZ_LDTD01000111.1"/>
</dbReference>
<reference evidence="1 2" key="1">
    <citation type="journal article" date="2016" name="Front. Microbiol.">
        <title>Genomic Resource of Rice Seed Associated Bacteria.</title>
        <authorList>
            <person name="Midha S."/>
            <person name="Bansal K."/>
            <person name="Sharma S."/>
            <person name="Kumar N."/>
            <person name="Patil P.P."/>
            <person name="Chaudhry V."/>
            <person name="Patil P.B."/>
        </authorList>
    </citation>
    <scope>NUCLEOTIDE SEQUENCE [LARGE SCALE GENOMIC DNA]</scope>
    <source>
        <strain evidence="1 2">NS319</strain>
    </source>
</reference>
<comment type="caution">
    <text evidence="1">The sequence shown here is derived from an EMBL/GenBank/DDBJ whole genome shotgun (WGS) entry which is preliminary data.</text>
</comment>
<protein>
    <submittedName>
        <fullName evidence="1">Uncharacterized protein</fullName>
    </submittedName>
</protein>
<dbReference type="Proteomes" id="UP000072867">
    <property type="component" value="Unassembled WGS sequence"/>
</dbReference>
<evidence type="ECO:0000313" key="2">
    <source>
        <dbReference type="Proteomes" id="UP000072867"/>
    </source>
</evidence>